<evidence type="ECO:0000313" key="3">
    <source>
        <dbReference type="Proteomes" id="UP000002498"/>
    </source>
</evidence>
<feature type="region of interest" description="Disordered" evidence="1">
    <location>
        <begin position="1"/>
        <end position="23"/>
    </location>
</feature>
<comment type="caution">
    <text evidence="2">The sequence shown here is derived from an EMBL/GenBank/DDBJ whole genome shotgun (WGS) entry which is preliminary data.</text>
</comment>
<gene>
    <name evidence="2" type="ORF">MAA_11105</name>
</gene>
<keyword evidence="3" id="KW-1185">Reference proteome</keyword>
<dbReference type="RefSeq" id="XP_011411373.1">
    <property type="nucleotide sequence ID" value="XM_011413071.1"/>
</dbReference>
<name>A0A0B2XEW8_METRA</name>
<dbReference type="KEGG" id="maj:MAA_11105"/>
<dbReference type="EMBL" id="ADNJ02000004">
    <property type="protein sequence ID" value="KHO11290.1"/>
    <property type="molecule type" value="Genomic_DNA"/>
</dbReference>
<dbReference type="AlphaFoldDB" id="A0A0B2XEW8"/>
<reference evidence="2 3" key="1">
    <citation type="journal article" date="2011" name="PLoS Genet.">
        <title>Genome sequencing and comparative transcriptomics of the model entomopathogenic fungi Metarhizium anisopliae and M. acridum.</title>
        <authorList>
            <person name="Gao Q."/>
            <person name="Jin K."/>
            <person name="Ying S.H."/>
            <person name="Zhang Y."/>
            <person name="Xiao G."/>
            <person name="Shang Y."/>
            <person name="Duan Z."/>
            <person name="Hu X."/>
            <person name="Xie X.Q."/>
            <person name="Zhou G."/>
            <person name="Peng G."/>
            <person name="Luo Z."/>
            <person name="Huang W."/>
            <person name="Wang B."/>
            <person name="Fang W."/>
            <person name="Wang S."/>
            <person name="Zhong Y."/>
            <person name="Ma L.J."/>
            <person name="St Leger R.J."/>
            <person name="Zhao G.P."/>
            <person name="Pei Y."/>
            <person name="Feng M.G."/>
            <person name="Xia Y."/>
            <person name="Wang C."/>
        </authorList>
    </citation>
    <scope>NUCLEOTIDE SEQUENCE [LARGE SCALE GENOMIC DNA]</scope>
    <source>
        <strain evidence="3">ARSEF 23 / ATCC MYA-3075</strain>
    </source>
</reference>
<reference evidence="2 3" key="2">
    <citation type="journal article" date="2014" name="Proc. Natl. Acad. Sci. U.S.A.">
        <title>Trajectory and genomic determinants of fungal-pathogen speciation and host adaptation.</title>
        <authorList>
            <person name="Hu X."/>
            <person name="Xiao G."/>
            <person name="Zheng P."/>
            <person name="Shang Y."/>
            <person name="Su Y."/>
            <person name="Zhang X."/>
            <person name="Liu X."/>
            <person name="Zhan S."/>
            <person name="St Leger R.J."/>
            <person name="Wang C."/>
        </authorList>
    </citation>
    <scope>GENOME REANNOTATION</scope>
    <source>
        <strain evidence="3">ARSEF 23 / ATCC MYA-3075</strain>
    </source>
</reference>
<dbReference type="GeneID" id="23632553"/>
<evidence type="ECO:0000313" key="2">
    <source>
        <dbReference type="EMBL" id="KHO11290.1"/>
    </source>
</evidence>
<evidence type="ECO:0000256" key="1">
    <source>
        <dbReference type="SAM" id="MobiDB-lite"/>
    </source>
</evidence>
<sequence length="107" mass="11743">MGVAWAHPRPGLPGVDCHGTPRRQSEVESSWGAWSLLGHVVVKTRPQLDAAKHEGITATNGRRTPVMRASFVVQNDRDSISLHTRILASKGALHDEEDLLGSSKTWR</sequence>
<proteinExistence type="predicted"/>
<protein>
    <submittedName>
        <fullName evidence="2">Ribosomal L32p family protein</fullName>
    </submittedName>
</protein>
<organism evidence="2 3">
    <name type="scientific">Metarhizium robertsii (strain ARSEF 23 / ATCC MYA-3075)</name>
    <name type="common">Metarhizium anisopliae (strain ARSEF 23)</name>
    <dbReference type="NCBI Taxonomy" id="655844"/>
    <lineage>
        <taxon>Eukaryota</taxon>
        <taxon>Fungi</taxon>
        <taxon>Dikarya</taxon>
        <taxon>Ascomycota</taxon>
        <taxon>Pezizomycotina</taxon>
        <taxon>Sordariomycetes</taxon>
        <taxon>Hypocreomycetidae</taxon>
        <taxon>Hypocreales</taxon>
        <taxon>Clavicipitaceae</taxon>
        <taxon>Metarhizium</taxon>
    </lineage>
</organism>
<accession>A0A0B2XEW8</accession>
<dbReference type="HOGENOM" id="CLU_2210633_0_0_1"/>
<dbReference type="Proteomes" id="UP000002498">
    <property type="component" value="Unassembled WGS sequence"/>
</dbReference>